<dbReference type="Gene3D" id="3.10.129.10">
    <property type="entry name" value="Hotdog Thioesterase"/>
    <property type="match status" value="1"/>
</dbReference>
<keyword evidence="2" id="KW-1185">Reference proteome</keyword>
<dbReference type="AlphaFoldDB" id="A0A0L6CNR2"/>
<dbReference type="Pfam" id="PF14539">
    <property type="entry name" value="DUF4442"/>
    <property type="match status" value="1"/>
</dbReference>
<sequence>MTLRTVLAGNIACVTSTYDAYRKLVDKPLGKQAFGLAFMLKAPYFATVRPQIIEMAPNRGVVQIRKRRAVQNHIGTVHAIAVANGMEAAMGLLCEATTPKGMRWLPKGIQLDYVAKTPGDVRCIAETDAADWAKEPPFQVDVRCTAVMADGTEVVRGIIPVWVSAKPSR</sequence>
<dbReference type="PATRIC" id="fig|1631356.3.peg.2033"/>
<reference evidence="2" key="1">
    <citation type="submission" date="2015-03" db="EMBL/GenBank/DDBJ databases">
        <title>Luteipulveratus halotolerans sp. nov., a novel actinobacterium (Dermacoccaceae) from Sarawak, Malaysia.</title>
        <authorList>
            <person name="Juboi H."/>
            <person name="Basik A."/>
            <person name="Shamsul S.S."/>
            <person name="Arnold P."/>
            <person name="Schmitt E.K."/>
            <person name="Sanglier J.-J."/>
            <person name="Yeo T."/>
        </authorList>
    </citation>
    <scope>NUCLEOTIDE SEQUENCE [LARGE SCALE GENOMIC DNA]</scope>
    <source>
        <strain evidence="2">C296001</strain>
    </source>
</reference>
<dbReference type="SUPFAM" id="SSF54637">
    <property type="entry name" value="Thioesterase/thiol ester dehydrase-isomerase"/>
    <property type="match status" value="1"/>
</dbReference>
<dbReference type="CDD" id="cd03443">
    <property type="entry name" value="PaaI_thioesterase"/>
    <property type="match status" value="1"/>
</dbReference>
<proteinExistence type="predicted"/>
<dbReference type="STRING" id="1631356.VV01_10420"/>
<protein>
    <submittedName>
        <fullName evidence="1">Thioesterase</fullName>
    </submittedName>
</protein>
<name>A0A0L6CNR2_9MICO</name>
<evidence type="ECO:0000313" key="1">
    <source>
        <dbReference type="EMBL" id="KNX39372.1"/>
    </source>
</evidence>
<gene>
    <name evidence="1" type="ORF">VV01_10420</name>
</gene>
<accession>A0A0L6CNR2</accession>
<dbReference type="InterPro" id="IPR029069">
    <property type="entry name" value="HotDog_dom_sf"/>
</dbReference>
<dbReference type="InterPro" id="IPR027961">
    <property type="entry name" value="DUF4442"/>
</dbReference>
<dbReference type="EMBL" id="LAIR01000002">
    <property type="protein sequence ID" value="KNX39372.1"/>
    <property type="molecule type" value="Genomic_DNA"/>
</dbReference>
<organism evidence="1 2">
    <name type="scientific">Luteipulveratus halotolerans</name>
    <dbReference type="NCBI Taxonomy" id="1631356"/>
    <lineage>
        <taxon>Bacteria</taxon>
        <taxon>Bacillati</taxon>
        <taxon>Actinomycetota</taxon>
        <taxon>Actinomycetes</taxon>
        <taxon>Micrococcales</taxon>
        <taxon>Dermacoccaceae</taxon>
        <taxon>Luteipulveratus</taxon>
    </lineage>
</organism>
<dbReference type="Proteomes" id="UP000037397">
    <property type="component" value="Unassembled WGS sequence"/>
</dbReference>
<comment type="caution">
    <text evidence="1">The sequence shown here is derived from an EMBL/GenBank/DDBJ whole genome shotgun (WGS) entry which is preliminary data.</text>
</comment>
<evidence type="ECO:0000313" key="2">
    <source>
        <dbReference type="Proteomes" id="UP000037397"/>
    </source>
</evidence>